<protein>
    <submittedName>
        <fullName evidence="2">Uncharacterized protein</fullName>
    </submittedName>
</protein>
<feature type="chain" id="PRO_5047278958" evidence="1">
    <location>
        <begin position="27"/>
        <end position="778"/>
    </location>
</feature>
<name>A0ABN0RC00_9LIST</name>
<organism evidence="2 3">
    <name type="scientific">Listeria floridensis FSL S10-1187</name>
    <dbReference type="NCBI Taxonomy" id="1265817"/>
    <lineage>
        <taxon>Bacteria</taxon>
        <taxon>Bacillati</taxon>
        <taxon>Bacillota</taxon>
        <taxon>Bacilli</taxon>
        <taxon>Bacillales</taxon>
        <taxon>Listeriaceae</taxon>
        <taxon>Listeria</taxon>
    </lineage>
</organism>
<dbReference type="InterPro" id="IPR046776">
    <property type="entry name" value="Pectate_lyase_5"/>
</dbReference>
<comment type="caution">
    <text evidence="2">The sequence shown here is derived from an EMBL/GenBank/DDBJ whole genome shotgun (WGS) entry which is preliminary data.</text>
</comment>
<keyword evidence="3" id="KW-1185">Reference proteome</keyword>
<evidence type="ECO:0000256" key="1">
    <source>
        <dbReference type="SAM" id="SignalP"/>
    </source>
</evidence>
<dbReference type="Proteomes" id="UP000019249">
    <property type="component" value="Unassembled WGS sequence"/>
</dbReference>
<evidence type="ECO:0000313" key="2">
    <source>
        <dbReference type="EMBL" id="EUJ26129.1"/>
    </source>
</evidence>
<reference evidence="2 3" key="1">
    <citation type="journal article" date="2014" name="Int. J. Syst. Evol. Microbiol.">
        <title>Listeria floridensis sp. nov., Listeria aquatica sp. nov., Listeria cornellensis sp. nov., Listeria riparia sp. nov. and Listeria grandensis sp. nov., from agricultural and natural environments.</title>
        <authorList>
            <person name="den Bakker H.C."/>
            <person name="Warchocki S."/>
            <person name="Wright E.M."/>
            <person name="Allred A.F."/>
            <person name="Ahlstrom C."/>
            <person name="Manuel C.S."/>
            <person name="Stasiewicz M.J."/>
            <person name="Burrell A."/>
            <person name="Roof S."/>
            <person name="Strawn L."/>
            <person name="Fortes E.D."/>
            <person name="Nightingale K.K."/>
            <person name="Kephart D."/>
            <person name="Wiedmann M."/>
        </authorList>
    </citation>
    <scope>NUCLEOTIDE SEQUENCE [LARGE SCALE GENOMIC DNA]</scope>
    <source>
        <strain evidence="2 3">FSL S10-1187</strain>
    </source>
</reference>
<accession>A0ABN0RC00</accession>
<dbReference type="EMBL" id="AODF01000039">
    <property type="protein sequence ID" value="EUJ26129.1"/>
    <property type="molecule type" value="Genomic_DNA"/>
</dbReference>
<keyword evidence="1" id="KW-0732">Signal</keyword>
<evidence type="ECO:0000313" key="3">
    <source>
        <dbReference type="Proteomes" id="UP000019249"/>
    </source>
</evidence>
<sequence>MSNKHKNTSKGLKTALAAMIVCGQFAAVLPVNALASEALPKAANTDVNKAVNTEKPFNVQPADLALPDGATKIKTEVSTFPQLKAALEDGLTNYIVLTGDINVTSDVIVNKNVRIEGNGYTISQSTYKIRMKSTSIIDLKDVVMTNNGSNPIFTGFNGSTSPTLNIIDNVQIRGYVIGGDGALSMSVAGASNQFVSTQNNAIQVSKLRIEDDASIERLEATNSAIVINNKGIAEVGNNASINMSSSRGYAFDANTSDLVFGENVNVASTSKYGSIRANSIRINNGSNLTLASGDIGNGIDVAGNIKIGDKVYLKATGDGTALNSRNRGYISVGQDSNINFKSNTNFGIYTDGQVSFGDRTSVSLETYNIGIRTGNSGVRFGTISNQEKPASEKADIIIKSATNNGIWSNGPVSFGDNTNVDITSKSNSIYADGVAQVDVGSEAALNLNSSSGQGVSAGGLTLGKSTEAKIVSYNQGISLRNTSGNGLQTDSNVNLDVKSNSSIGIDTVSDTIFGANNNINVTALTDRGFSSNYASDILVGEKSNLHVNATLGIFQDGGFSSNLLGKKGSNIKIDATNIGVQTTGSVNVQPESIFNVRAASGNGNNPAIQANGIVTFEKDSKIYVETLSNQSEKVFDLTGGDNSKLVLNGVRYFDFRQGNRSKKGHIIRGRLNDNDAYRSRVQINNMPQIYAWGHESDWSKTPTSNWEDVNLVTIPLSYKVGDTVVDYYSGSPAGQNIAGFDLFNYSRVSTVAEASVAAPTVDEIYTSNKKSQWYWDCR</sequence>
<feature type="signal peptide" evidence="1">
    <location>
        <begin position="1"/>
        <end position="26"/>
    </location>
</feature>
<gene>
    <name evidence="2" type="ORF">MFLO_14282</name>
</gene>
<dbReference type="RefSeq" id="WP_036098353.1">
    <property type="nucleotide sequence ID" value="NZ_AODF01000039.1"/>
</dbReference>
<proteinExistence type="predicted"/>
<dbReference type="Pfam" id="PF20585">
    <property type="entry name" value="Pectate_lyase_5"/>
    <property type="match status" value="1"/>
</dbReference>